<evidence type="ECO:0000256" key="7">
    <source>
        <dbReference type="ARBA" id="ARBA00022723"/>
    </source>
</evidence>
<feature type="compositionally biased region" description="Basic and acidic residues" evidence="12">
    <location>
        <begin position="1111"/>
        <end position="1121"/>
    </location>
</feature>
<dbReference type="InterPro" id="IPR007066">
    <property type="entry name" value="RNA_pol_Rpb1_3"/>
</dbReference>
<dbReference type="Gene3D" id="3.30.1490.180">
    <property type="entry name" value="RNA polymerase ii"/>
    <property type="match status" value="1"/>
</dbReference>
<evidence type="ECO:0000256" key="10">
    <source>
        <dbReference type="ARBA" id="ARBA00023163"/>
    </source>
</evidence>
<dbReference type="Gene3D" id="1.10.357.120">
    <property type="match status" value="1"/>
</dbReference>
<dbReference type="CDD" id="cd00084">
    <property type="entry name" value="HMG-box_SF"/>
    <property type="match status" value="1"/>
</dbReference>
<keyword evidence="11" id="KW-0539">Nucleus</keyword>
<dbReference type="Pfam" id="PF05000">
    <property type="entry name" value="RNA_pol_Rpb1_4"/>
    <property type="match status" value="1"/>
</dbReference>
<keyword evidence="9" id="KW-0460">Magnesium</keyword>
<dbReference type="EMBL" id="QCYY01001711">
    <property type="protein sequence ID" value="ROT75916.1"/>
    <property type="molecule type" value="Genomic_DNA"/>
</dbReference>
<keyword evidence="6" id="KW-0548">Nucleotidyltransferase</keyword>
<dbReference type="STRING" id="6689.A0A3R7MGK7"/>
<comment type="similarity">
    <text evidence="2">Belongs to the RNA polymerase beta' chain family.</text>
</comment>
<sequence>MKASKSNIVSDSQSYVTPEQVRNALRKVWLKDSELLKHLYPILGCSEWENPTDMFFLHTLLVIPPKYRPCDFQNGMTVEHETSTLLKNVVKLSKCLTFLMSLVNGTIKEIPETLNYIISEIPGKNPLEKSQTVWFQMQGNVDNIFDADLNRLARTTTKGIRQVIEKKNGLFRRNLMGKRVNYSARSVAAPDPLLAVDEVGVPMDFAIRLSYPVPVTQWNVEELRQLVINGAHEYPGALMVEDEEGSKKRLITLDKNQRIAIAKQLLTPKESHVRKVNATKIVYRHLQNGDLVLMNRQPTLHRPSIQAHRSRIMPKDRVLRMPYANCKAYNADFDGDELNMHFPQNELARSESHHLITTKNQYLTPKDGSPLAGLIQDCVVSSVMLTMRGTFFCKEDYQQLLYSALAEETRKIEILPPSVLKPKMLWSGKQVISSLLHNIIPKTKARPSFSFRTSVKVDLWQTSEPRTWKAGGKPEKRKECMTESDFVMRDGELLAGVIDKSAIGSTSHGLVHVCYDLYGGSVATKVLTAINRLCVYYLQWSGHTISVKEFVTSKSLSKKRRESLAELVKKTPSKVSQRLHITENDFRDYFENSHMSGNEKDMAAIDAAYTAALGPTTSEITGENEKGLLRCSLDNHMRMMVDTGAKGSKVNMNQMASLFGSVAIDGKRMPISITGKFLPSFKPYEANPRAGGYIPHRFMTGMDPQAYFYLCIVGRDSLQHTAVKTANSGYLQRCLIKHLEGIQVKYDMTVRNSDGLVLQFDYGEDGQDVTKVPFLKNSSTMNVLVENYSRLLEDRSLTIAKSVGDKEEVDCYTKKLKKWQKKYGKESSGRRSGFLKFCKKMSKTIEATGYCSDTGRPNSYKVLQEMWAELSEEEKLKYEKVGANCPDPVNSVFSGAANLGVVSEALEQLIDDYYENHYSKKPVQEQKLTYEEVATTVHMKALTSKVDPGEAVGALCAQAIGEPLTQMTLNTFHFAGRDELNVTLGVPRMVEILRTAGKNISTPIMEVPFHKNITKAYATALQIKLTEVPLAKVLHGLDVSVQLERDGKNRIHRSTKVKFTFLPHKQYKHVCAVNPSRVLQYMERQFIPKIMLKEIHKSFMKKKSACSTALDQKRAERKTRDEEDSGEVDEDEDSILATREAEKQQGVAEESSGDEDEDEPEEDLRPVDVKTPKKKKGTAISESTVRFRKSIVADADAWIVDYSFDTEEELWCEVTLLLPLAGGNYDIPSIVRQKSQRCLIHSVPGIKRVFVVEKDDGLLLRTEGVNVFKMFEYEHLLDVNRLYTNNIHQVAEMYGIEAAQRSIIRELRAVQSAYDIKVDFRHLTLLADYFTCEGVYKACSRQALATCVSPLQKMSYETCTAFLKSALLQGEKDRMLSPSANIAVGQPVKVGTNVMHVLPLIKL</sequence>
<dbReference type="Gene3D" id="3.30.70.2850">
    <property type="match status" value="1"/>
</dbReference>
<dbReference type="Gene3D" id="6.10.250.2940">
    <property type="match status" value="1"/>
</dbReference>
<dbReference type="InterPro" id="IPR042102">
    <property type="entry name" value="RNA_pol_Rpb1_3_sf"/>
</dbReference>
<comment type="subcellular location">
    <subcellularLocation>
        <location evidence="1">Nucleus</location>
    </subcellularLocation>
</comment>
<dbReference type="InterPro" id="IPR036910">
    <property type="entry name" value="HMG_box_dom_sf"/>
</dbReference>
<evidence type="ECO:0000256" key="9">
    <source>
        <dbReference type="ARBA" id="ARBA00022842"/>
    </source>
</evidence>
<dbReference type="Proteomes" id="UP000283509">
    <property type="component" value="Unassembled WGS sequence"/>
</dbReference>
<dbReference type="InterPro" id="IPR007081">
    <property type="entry name" value="RNA_pol_Rpb1_5"/>
</dbReference>
<dbReference type="Pfam" id="PF00623">
    <property type="entry name" value="RNA_pol_Rpb1_2"/>
    <property type="match status" value="1"/>
</dbReference>
<evidence type="ECO:0000256" key="12">
    <source>
        <dbReference type="SAM" id="MobiDB-lite"/>
    </source>
</evidence>
<evidence type="ECO:0000256" key="4">
    <source>
        <dbReference type="ARBA" id="ARBA00022478"/>
    </source>
</evidence>
<evidence type="ECO:0000256" key="8">
    <source>
        <dbReference type="ARBA" id="ARBA00022833"/>
    </source>
</evidence>
<dbReference type="InterPro" id="IPR015699">
    <property type="entry name" value="DNA-dir_RNA_pol1_lsu_N"/>
</dbReference>
<keyword evidence="7" id="KW-0479">Metal-binding</keyword>
<keyword evidence="8" id="KW-0862">Zinc</keyword>
<dbReference type="SUPFAM" id="SSF64484">
    <property type="entry name" value="beta and beta-prime subunits of DNA dependent RNA-polymerase"/>
    <property type="match status" value="1"/>
</dbReference>
<dbReference type="PANTHER" id="PTHR19376:SF11">
    <property type="entry name" value="DNA-DIRECTED RNA POLYMERASE I SUBUNIT RPA1"/>
    <property type="match status" value="1"/>
</dbReference>
<dbReference type="InterPro" id="IPR047107">
    <property type="entry name" value="DNA-dir_RNA_pol1_lsu_C"/>
</dbReference>
<organism evidence="14 15">
    <name type="scientific">Penaeus vannamei</name>
    <name type="common">Whiteleg shrimp</name>
    <name type="synonym">Litopenaeus vannamei</name>
    <dbReference type="NCBI Taxonomy" id="6689"/>
    <lineage>
        <taxon>Eukaryota</taxon>
        <taxon>Metazoa</taxon>
        <taxon>Ecdysozoa</taxon>
        <taxon>Arthropoda</taxon>
        <taxon>Crustacea</taxon>
        <taxon>Multicrustacea</taxon>
        <taxon>Malacostraca</taxon>
        <taxon>Eumalacostraca</taxon>
        <taxon>Eucarida</taxon>
        <taxon>Decapoda</taxon>
        <taxon>Dendrobranchiata</taxon>
        <taxon>Penaeoidea</taxon>
        <taxon>Penaeidae</taxon>
        <taxon>Penaeus</taxon>
    </lineage>
</organism>
<dbReference type="PANTHER" id="PTHR19376">
    <property type="entry name" value="DNA-DIRECTED RNA POLYMERASE"/>
    <property type="match status" value="1"/>
</dbReference>
<feature type="compositionally biased region" description="Acidic residues" evidence="12">
    <location>
        <begin position="1151"/>
        <end position="1162"/>
    </location>
</feature>
<dbReference type="Gene3D" id="2.40.40.20">
    <property type="match status" value="1"/>
</dbReference>
<dbReference type="GO" id="GO:0046872">
    <property type="term" value="F:metal ion binding"/>
    <property type="evidence" value="ECO:0007669"/>
    <property type="project" value="UniProtKB-KW"/>
</dbReference>
<keyword evidence="5" id="KW-0808">Transferase</keyword>
<dbReference type="InterPro" id="IPR045867">
    <property type="entry name" value="DNA-dir_RpoC_beta_prime"/>
</dbReference>
<evidence type="ECO:0000313" key="14">
    <source>
        <dbReference type="EMBL" id="ROT75916.1"/>
    </source>
</evidence>
<dbReference type="InterPro" id="IPR006592">
    <property type="entry name" value="RNA_pol_N"/>
</dbReference>
<dbReference type="GO" id="GO:0003899">
    <property type="term" value="F:DNA-directed RNA polymerase activity"/>
    <property type="evidence" value="ECO:0007669"/>
    <property type="project" value="UniProtKB-EC"/>
</dbReference>
<dbReference type="OrthoDB" id="270392at2759"/>
<dbReference type="CDD" id="cd02735">
    <property type="entry name" value="RNAP_I_Rpa1_C"/>
    <property type="match status" value="1"/>
</dbReference>
<dbReference type="GO" id="GO:0005736">
    <property type="term" value="C:RNA polymerase I complex"/>
    <property type="evidence" value="ECO:0007669"/>
    <property type="project" value="UniProtKB-ARBA"/>
</dbReference>
<comment type="caution">
    <text evidence="14">The sequence shown here is derived from an EMBL/GenBank/DDBJ whole genome shotgun (WGS) entry which is preliminary data.</text>
</comment>
<feature type="compositionally biased region" description="Acidic residues" evidence="12">
    <location>
        <begin position="1122"/>
        <end position="1134"/>
    </location>
</feature>
<dbReference type="Pfam" id="PF04983">
    <property type="entry name" value="RNA_pol_Rpb1_3"/>
    <property type="match status" value="1"/>
</dbReference>
<reference evidence="14 15" key="2">
    <citation type="submission" date="2019-01" db="EMBL/GenBank/DDBJ databases">
        <title>The decoding of complex shrimp genome reveals the adaptation for benthos swimmer, frequently molting mechanism and breeding impact on genome.</title>
        <authorList>
            <person name="Sun Y."/>
            <person name="Gao Y."/>
            <person name="Yu Y."/>
        </authorList>
    </citation>
    <scope>NUCLEOTIDE SEQUENCE [LARGE SCALE GENOMIC DNA]</scope>
    <source>
        <tissue evidence="14">Muscle</tissue>
    </source>
</reference>
<dbReference type="Gene3D" id="1.10.274.100">
    <property type="entry name" value="RNA polymerase Rpb1, domain 3"/>
    <property type="match status" value="1"/>
</dbReference>
<dbReference type="FunFam" id="2.40.40.20:FF:000019">
    <property type="entry name" value="DNA-directed RNA polymerase II subunit RPB1"/>
    <property type="match status" value="1"/>
</dbReference>
<proteinExistence type="inferred from homology"/>
<dbReference type="GO" id="GO:0006351">
    <property type="term" value="P:DNA-templated transcription"/>
    <property type="evidence" value="ECO:0007669"/>
    <property type="project" value="InterPro"/>
</dbReference>
<evidence type="ECO:0000256" key="6">
    <source>
        <dbReference type="ARBA" id="ARBA00022695"/>
    </source>
</evidence>
<keyword evidence="10" id="KW-0804">Transcription</keyword>
<dbReference type="InterPro" id="IPR000722">
    <property type="entry name" value="RNA_pol_asu"/>
</dbReference>
<feature type="region of interest" description="Disordered" evidence="12">
    <location>
        <begin position="1110"/>
        <end position="1175"/>
    </location>
</feature>
<dbReference type="Pfam" id="PF04998">
    <property type="entry name" value="RNA_pol_Rpb1_5"/>
    <property type="match status" value="1"/>
</dbReference>
<evidence type="ECO:0000313" key="15">
    <source>
        <dbReference type="Proteomes" id="UP000283509"/>
    </source>
</evidence>
<evidence type="ECO:0000256" key="2">
    <source>
        <dbReference type="ARBA" id="ARBA00006460"/>
    </source>
</evidence>
<dbReference type="EC" id="2.7.7.6" evidence="3"/>
<protein>
    <recommendedName>
        <fullName evidence="3">DNA-directed RNA polymerase</fullName>
        <ecNumber evidence="3">2.7.7.6</ecNumber>
    </recommendedName>
</protein>
<evidence type="ECO:0000259" key="13">
    <source>
        <dbReference type="SMART" id="SM00663"/>
    </source>
</evidence>
<gene>
    <name evidence="14" type="ORF">C7M84_005502</name>
</gene>
<dbReference type="InterPro" id="IPR038120">
    <property type="entry name" value="Rpb1_funnel_sf"/>
</dbReference>
<dbReference type="InterPro" id="IPR007083">
    <property type="entry name" value="RNA_pol_Rpb1_4"/>
</dbReference>
<dbReference type="GO" id="GO:0003677">
    <property type="term" value="F:DNA binding"/>
    <property type="evidence" value="ECO:0007669"/>
    <property type="project" value="InterPro"/>
</dbReference>
<reference evidence="14 15" key="1">
    <citation type="submission" date="2018-04" db="EMBL/GenBank/DDBJ databases">
        <authorList>
            <person name="Zhang X."/>
            <person name="Yuan J."/>
            <person name="Li F."/>
            <person name="Xiang J."/>
        </authorList>
    </citation>
    <scope>NUCLEOTIDE SEQUENCE [LARGE SCALE GENOMIC DNA]</scope>
    <source>
        <tissue evidence="14">Muscle</tissue>
    </source>
</reference>
<keyword evidence="4 14" id="KW-0240">DNA-directed RNA polymerase</keyword>
<dbReference type="SMART" id="SM00663">
    <property type="entry name" value="RPOLA_N"/>
    <property type="match status" value="1"/>
</dbReference>
<evidence type="ECO:0000256" key="11">
    <source>
        <dbReference type="ARBA" id="ARBA00023242"/>
    </source>
</evidence>
<evidence type="ECO:0000256" key="3">
    <source>
        <dbReference type="ARBA" id="ARBA00012418"/>
    </source>
</evidence>
<keyword evidence="15" id="KW-1185">Reference proteome</keyword>
<accession>A0A3R7MGK7</accession>
<feature type="domain" description="RNA polymerase N-terminal" evidence="13">
    <location>
        <begin position="53"/>
        <end position="386"/>
    </location>
</feature>
<name>A0A3R7MGK7_PENVA</name>
<dbReference type="FunFam" id="3.30.1490.180:FF:000003">
    <property type="entry name" value="DNA-directed RNA polymerase subunit"/>
    <property type="match status" value="1"/>
</dbReference>
<dbReference type="SUPFAM" id="SSF47095">
    <property type="entry name" value="HMG-box"/>
    <property type="match status" value="1"/>
</dbReference>
<dbReference type="Gene3D" id="1.10.132.30">
    <property type="match status" value="1"/>
</dbReference>
<dbReference type="CDD" id="cd01435">
    <property type="entry name" value="RNAP_I_RPA1_N"/>
    <property type="match status" value="1"/>
</dbReference>
<evidence type="ECO:0000256" key="5">
    <source>
        <dbReference type="ARBA" id="ARBA00022679"/>
    </source>
</evidence>
<evidence type="ECO:0000256" key="1">
    <source>
        <dbReference type="ARBA" id="ARBA00004123"/>
    </source>
</evidence>